<protein>
    <submittedName>
        <fullName evidence="2">Uncharacterized protein</fullName>
    </submittedName>
</protein>
<evidence type="ECO:0000313" key="2">
    <source>
        <dbReference type="RefSeq" id="XP_072808150.1"/>
    </source>
</evidence>
<gene>
    <name evidence="2" type="primary">LOC140690341</name>
</gene>
<keyword evidence="1" id="KW-1185">Reference proteome</keyword>
<dbReference type="RefSeq" id="XP_072808150.1">
    <property type="nucleotide sequence ID" value="XM_072952049.1"/>
</dbReference>
<organism evidence="1 2">
    <name type="scientific">Vicugna pacos</name>
    <name type="common">Alpaca</name>
    <name type="synonym">Lama pacos</name>
    <dbReference type="NCBI Taxonomy" id="30538"/>
    <lineage>
        <taxon>Eukaryota</taxon>
        <taxon>Metazoa</taxon>
        <taxon>Chordata</taxon>
        <taxon>Craniata</taxon>
        <taxon>Vertebrata</taxon>
        <taxon>Euteleostomi</taxon>
        <taxon>Mammalia</taxon>
        <taxon>Eutheria</taxon>
        <taxon>Laurasiatheria</taxon>
        <taxon>Artiodactyla</taxon>
        <taxon>Tylopoda</taxon>
        <taxon>Camelidae</taxon>
        <taxon>Vicugna</taxon>
    </lineage>
</organism>
<accession>A0ABM5CHL4</accession>
<dbReference type="GeneID" id="140690341"/>
<dbReference type="Proteomes" id="UP001652581">
    <property type="component" value="Chromosome 30"/>
</dbReference>
<proteinExistence type="predicted"/>
<sequence>MLADPEDGRLMSWKTIFPNVKMPMTELEACFQAVHVLGIQKRSLEAFEFIQNAVYIHLQQITAFPLLLLSMCLPPLFPASPPPPLFSLPRFPFSLRTQSGSLALLRMRSCCQLDRGLEAPAPSRGSAPLASQLCRPVGLWLLPGAGASGCGSARLAAWALLPRLRARGCNSQLLLVESGKGSGSAEGASVSLIRISAPGTAQPEALETQGHCTPKELLAKSVLRNSFRVGKTSASQNPQFQRLLSSLQFNPGRCDGGQRADGQLLGDSQEPC</sequence>
<reference evidence="2" key="1">
    <citation type="submission" date="2025-08" db="UniProtKB">
        <authorList>
            <consortium name="RefSeq"/>
        </authorList>
    </citation>
    <scope>IDENTIFICATION</scope>
</reference>
<name>A0ABM5CHL4_VICPA</name>
<evidence type="ECO:0000313" key="1">
    <source>
        <dbReference type="Proteomes" id="UP001652581"/>
    </source>
</evidence>